<dbReference type="PANTHER" id="PTHR42801">
    <property type="entry name" value="THIOREDOXIN-DEPENDENT PEROXIDE REDUCTASE"/>
    <property type="match status" value="1"/>
</dbReference>
<evidence type="ECO:0000256" key="7">
    <source>
        <dbReference type="ARBA" id="ARBA00023284"/>
    </source>
</evidence>
<comment type="similarity">
    <text evidence="9">Belongs to the peroxiredoxin family. BCP/PrxQ subfamily.</text>
</comment>
<gene>
    <name evidence="13" type="ORF">ENI96_08615</name>
</gene>
<keyword evidence="3" id="KW-0575">Peroxidase</keyword>
<dbReference type="GO" id="GO:0034599">
    <property type="term" value="P:cellular response to oxidative stress"/>
    <property type="evidence" value="ECO:0007669"/>
    <property type="project" value="TreeGrafter"/>
</dbReference>
<dbReference type="PANTHER" id="PTHR42801:SF7">
    <property type="entry name" value="SLL1159 PROTEIN"/>
    <property type="match status" value="1"/>
</dbReference>
<evidence type="ECO:0000256" key="6">
    <source>
        <dbReference type="ARBA" id="ARBA00023157"/>
    </source>
</evidence>
<evidence type="ECO:0000256" key="3">
    <source>
        <dbReference type="ARBA" id="ARBA00022559"/>
    </source>
</evidence>
<dbReference type="Proteomes" id="UP000886251">
    <property type="component" value="Unassembled WGS sequence"/>
</dbReference>
<dbReference type="GO" id="GO:0008379">
    <property type="term" value="F:thioredoxin peroxidase activity"/>
    <property type="evidence" value="ECO:0007669"/>
    <property type="project" value="TreeGrafter"/>
</dbReference>
<keyword evidence="4" id="KW-0049">Antioxidant</keyword>
<evidence type="ECO:0000256" key="1">
    <source>
        <dbReference type="ARBA" id="ARBA00003330"/>
    </source>
</evidence>
<evidence type="ECO:0000256" key="9">
    <source>
        <dbReference type="ARBA" id="ARBA00038489"/>
    </source>
</evidence>
<name>A0A831RMY9_9GAMM</name>
<comment type="function">
    <text evidence="1">Thiol-specific peroxidase that catalyzes the reduction of hydrogen peroxide and organic hydroperoxides to water and alcohols, respectively. Plays a role in cell protection against oxidative stress by detoxifying peroxides and as sensor of hydrogen peroxide-mediated signaling events.</text>
</comment>
<dbReference type="CDD" id="cd02970">
    <property type="entry name" value="PRX_like2"/>
    <property type="match status" value="1"/>
</dbReference>
<keyword evidence="5" id="KW-0560">Oxidoreductase</keyword>
<evidence type="ECO:0000256" key="8">
    <source>
        <dbReference type="ARBA" id="ARBA00032824"/>
    </source>
</evidence>
<feature type="domain" description="Thioredoxin" evidence="12">
    <location>
        <begin position="44"/>
        <end position="213"/>
    </location>
</feature>
<accession>A0A831RMY9</accession>
<evidence type="ECO:0000256" key="2">
    <source>
        <dbReference type="ARBA" id="ARBA00013017"/>
    </source>
</evidence>
<dbReference type="InterPro" id="IPR036249">
    <property type="entry name" value="Thioredoxin-like_sf"/>
</dbReference>
<proteinExistence type="inferred from homology"/>
<dbReference type="InterPro" id="IPR000866">
    <property type="entry name" value="AhpC/TSA"/>
</dbReference>
<dbReference type="GO" id="GO:0005737">
    <property type="term" value="C:cytoplasm"/>
    <property type="evidence" value="ECO:0007669"/>
    <property type="project" value="TreeGrafter"/>
</dbReference>
<dbReference type="EC" id="1.11.1.24" evidence="2"/>
<evidence type="ECO:0000256" key="11">
    <source>
        <dbReference type="ARBA" id="ARBA00049091"/>
    </source>
</evidence>
<dbReference type="Pfam" id="PF00578">
    <property type="entry name" value="AhpC-TSA"/>
    <property type="match status" value="1"/>
</dbReference>
<dbReference type="InterPro" id="IPR013766">
    <property type="entry name" value="Thioredoxin_domain"/>
</dbReference>
<dbReference type="SUPFAM" id="SSF52833">
    <property type="entry name" value="Thioredoxin-like"/>
    <property type="match status" value="1"/>
</dbReference>
<keyword evidence="6" id="KW-1015">Disulfide bond</keyword>
<dbReference type="AlphaFoldDB" id="A0A831RMY9"/>
<protein>
    <recommendedName>
        <fullName evidence="2">thioredoxin-dependent peroxiredoxin</fullName>
        <ecNumber evidence="2">1.11.1.24</ecNumber>
    </recommendedName>
    <alternativeName>
        <fullName evidence="8">Thioredoxin peroxidase</fullName>
    </alternativeName>
    <alternativeName>
        <fullName evidence="10">Thioredoxin-dependent peroxiredoxin Bcp</fullName>
    </alternativeName>
</protein>
<comment type="catalytic activity">
    <reaction evidence="11">
        <text>a hydroperoxide + [thioredoxin]-dithiol = an alcohol + [thioredoxin]-disulfide + H2O</text>
        <dbReference type="Rhea" id="RHEA:62620"/>
        <dbReference type="Rhea" id="RHEA-COMP:10698"/>
        <dbReference type="Rhea" id="RHEA-COMP:10700"/>
        <dbReference type="ChEBI" id="CHEBI:15377"/>
        <dbReference type="ChEBI" id="CHEBI:29950"/>
        <dbReference type="ChEBI" id="CHEBI:30879"/>
        <dbReference type="ChEBI" id="CHEBI:35924"/>
        <dbReference type="ChEBI" id="CHEBI:50058"/>
        <dbReference type="EC" id="1.11.1.24"/>
    </reaction>
</comment>
<comment type="caution">
    <text evidence="13">The sequence shown here is derived from an EMBL/GenBank/DDBJ whole genome shotgun (WGS) entry which is preliminary data.</text>
</comment>
<dbReference type="InterPro" id="IPR050924">
    <property type="entry name" value="Peroxiredoxin_BCP/PrxQ"/>
</dbReference>
<reference evidence="13" key="1">
    <citation type="journal article" date="2020" name="mSystems">
        <title>Genome- and Community-Level Interaction Insights into Carbon Utilization and Element Cycling Functions of Hydrothermarchaeota in Hydrothermal Sediment.</title>
        <authorList>
            <person name="Zhou Z."/>
            <person name="Liu Y."/>
            <person name="Xu W."/>
            <person name="Pan J."/>
            <person name="Luo Z.H."/>
            <person name="Li M."/>
        </authorList>
    </citation>
    <scope>NUCLEOTIDE SEQUENCE [LARGE SCALE GENOMIC DNA]</scope>
    <source>
        <strain evidence="13">HyVt-443</strain>
    </source>
</reference>
<dbReference type="PROSITE" id="PS51352">
    <property type="entry name" value="THIOREDOXIN_2"/>
    <property type="match status" value="1"/>
</dbReference>
<keyword evidence="7" id="KW-0676">Redox-active center</keyword>
<organism evidence="13">
    <name type="scientific">Sedimenticola thiotaurini</name>
    <dbReference type="NCBI Taxonomy" id="1543721"/>
    <lineage>
        <taxon>Bacteria</taxon>
        <taxon>Pseudomonadati</taxon>
        <taxon>Pseudomonadota</taxon>
        <taxon>Gammaproteobacteria</taxon>
        <taxon>Chromatiales</taxon>
        <taxon>Sedimenticolaceae</taxon>
        <taxon>Sedimenticola</taxon>
    </lineage>
</organism>
<sequence length="213" mass="24035">MKTLSAAIARYNEQKAQKVPRETLDIMDEATRALLRAGIADHSLRSGDRAPGFELPNHLGESRSLSSMLEHSTVVLTFYRGGWCPYCNLELNALQQRVAEMEALGAILVAISPEQPDRSLETRERHALAFDVLHDQGNRIAERFGLVFTLPESLRPIYQSFGIDIPAYNGDDSFRLPIPATYIIGRDGVIRHDFVDPDYTRRMEPQEIIDRLA</sequence>
<evidence type="ECO:0000259" key="12">
    <source>
        <dbReference type="PROSITE" id="PS51352"/>
    </source>
</evidence>
<evidence type="ECO:0000313" key="13">
    <source>
        <dbReference type="EMBL" id="HEB96478.1"/>
    </source>
</evidence>
<evidence type="ECO:0000256" key="5">
    <source>
        <dbReference type="ARBA" id="ARBA00023002"/>
    </source>
</evidence>
<evidence type="ECO:0000256" key="4">
    <source>
        <dbReference type="ARBA" id="ARBA00022862"/>
    </source>
</evidence>
<dbReference type="GO" id="GO:0045454">
    <property type="term" value="P:cell redox homeostasis"/>
    <property type="evidence" value="ECO:0007669"/>
    <property type="project" value="TreeGrafter"/>
</dbReference>
<dbReference type="Gene3D" id="3.40.30.10">
    <property type="entry name" value="Glutaredoxin"/>
    <property type="match status" value="1"/>
</dbReference>
<evidence type="ECO:0000256" key="10">
    <source>
        <dbReference type="ARBA" id="ARBA00042639"/>
    </source>
</evidence>
<dbReference type="EMBL" id="DRKP01000097">
    <property type="protein sequence ID" value="HEB96478.1"/>
    <property type="molecule type" value="Genomic_DNA"/>
</dbReference>